<sequence length="51" mass="6077">MTRRRDDVTNSMKRLKRHTDQKSRVVVLDATTFVFVVQYNLATIIIIYHLI</sequence>
<dbReference type="EMBL" id="KI290607">
    <property type="protein sequence ID" value="ESA07218.1"/>
    <property type="molecule type" value="Genomic_DNA"/>
</dbReference>
<name>U9TLP5_RHIID</name>
<accession>U9TLP5</accession>
<organism evidence="1">
    <name type="scientific">Rhizophagus irregularis (strain DAOM 181602 / DAOM 197198 / MUCL 43194)</name>
    <name type="common">Arbuscular mycorrhizal fungus</name>
    <name type="synonym">Glomus intraradices</name>
    <dbReference type="NCBI Taxonomy" id="747089"/>
    <lineage>
        <taxon>Eukaryota</taxon>
        <taxon>Fungi</taxon>
        <taxon>Fungi incertae sedis</taxon>
        <taxon>Mucoromycota</taxon>
        <taxon>Glomeromycotina</taxon>
        <taxon>Glomeromycetes</taxon>
        <taxon>Glomerales</taxon>
        <taxon>Glomeraceae</taxon>
        <taxon>Rhizophagus</taxon>
    </lineage>
</organism>
<proteinExistence type="predicted"/>
<evidence type="ECO:0000313" key="1">
    <source>
        <dbReference type="EMBL" id="ESA07218.1"/>
    </source>
</evidence>
<gene>
    <name evidence="1" type="ORF">GLOINDRAFT_33163</name>
</gene>
<protein>
    <submittedName>
        <fullName evidence="1">Uncharacterized protein</fullName>
    </submittedName>
</protein>
<reference evidence="1" key="1">
    <citation type="submission" date="2013-07" db="EMBL/GenBank/DDBJ databases">
        <title>The genome of an arbuscular mycorrhizal fungus provides insights into the evolution of the oldest plant symbiosis.</title>
        <authorList>
            <consortium name="DOE Joint Genome Institute"/>
            <person name="Tisserant E."/>
            <person name="Malbreil M."/>
            <person name="Kuo A."/>
            <person name="Kohler A."/>
            <person name="Symeonidi A."/>
            <person name="Balestrini R."/>
            <person name="Charron P."/>
            <person name="Duensing N."/>
            <person name="Frei-dit-Frey N."/>
            <person name="Gianinazzi-Pearson V."/>
            <person name="Gilbert B."/>
            <person name="Handa Y."/>
            <person name="Hijri M."/>
            <person name="Kaul R."/>
            <person name="Kawaguchi M."/>
            <person name="Krajinski F."/>
            <person name="Lammers P."/>
            <person name="Lapierre D."/>
            <person name="Masclaux F.G."/>
            <person name="Murat C."/>
            <person name="Morin E."/>
            <person name="Ndikumana S."/>
            <person name="Pagni M."/>
            <person name="Petitpierre D."/>
            <person name="Requena N."/>
            <person name="Rosikiewicz P."/>
            <person name="Riley R."/>
            <person name="Saito K."/>
            <person name="San Clemente H."/>
            <person name="Shapiro H."/>
            <person name="van Tuinen D."/>
            <person name="Becard G."/>
            <person name="Bonfante P."/>
            <person name="Paszkowski U."/>
            <person name="Shachar-Hill Y."/>
            <person name="Young J.P."/>
            <person name="Sanders I.R."/>
            <person name="Henrissat B."/>
            <person name="Rensing S.A."/>
            <person name="Grigoriev I.V."/>
            <person name="Corradi N."/>
            <person name="Roux C."/>
            <person name="Martin F."/>
        </authorList>
    </citation>
    <scope>NUCLEOTIDE SEQUENCE</scope>
    <source>
        <strain evidence="1">DAOM 197198</strain>
    </source>
</reference>
<dbReference type="HOGENOM" id="CLU_3107577_0_0_1"/>
<dbReference type="AlphaFoldDB" id="U9TLP5"/>